<evidence type="ECO:0000313" key="1">
    <source>
        <dbReference type="EMBL" id="VDK34522.1"/>
    </source>
</evidence>
<dbReference type="EMBL" id="UYRT01003768">
    <property type="protein sequence ID" value="VDK34522.1"/>
    <property type="molecule type" value="Genomic_DNA"/>
</dbReference>
<evidence type="ECO:0000313" key="2">
    <source>
        <dbReference type="Proteomes" id="UP000271098"/>
    </source>
</evidence>
<dbReference type="Proteomes" id="UP000271098">
    <property type="component" value="Unassembled WGS sequence"/>
</dbReference>
<organism evidence="3">
    <name type="scientific">Gongylonema pulchrum</name>
    <dbReference type="NCBI Taxonomy" id="637853"/>
    <lineage>
        <taxon>Eukaryota</taxon>
        <taxon>Metazoa</taxon>
        <taxon>Ecdysozoa</taxon>
        <taxon>Nematoda</taxon>
        <taxon>Chromadorea</taxon>
        <taxon>Rhabditida</taxon>
        <taxon>Spirurina</taxon>
        <taxon>Spiruromorpha</taxon>
        <taxon>Spiruroidea</taxon>
        <taxon>Gongylonematidae</taxon>
        <taxon>Gongylonema</taxon>
    </lineage>
</organism>
<keyword evidence="2" id="KW-1185">Reference proteome</keyword>
<reference evidence="3" key="1">
    <citation type="submission" date="2016-06" db="UniProtKB">
        <authorList>
            <consortium name="WormBaseParasite"/>
        </authorList>
    </citation>
    <scope>IDENTIFICATION</scope>
</reference>
<accession>A0A183D196</accession>
<dbReference type="AlphaFoldDB" id="A0A183D196"/>
<gene>
    <name evidence="1" type="ORF">GPUH_LOCUS2487</name>
</gene>
<evidence type="ECO:0000313" key="3">
    <source>
        <dbReference type="WBParaSite" id="GPUH_0000249201-mRNA-1"/>
    </source>
</evidence>
<dbReference type="WBParaSite" id="GPUH_0000249201-mRNA-1">
    <property type="protein sequence ID" value="GPUH_0000249201-mRNA-1"/>
    <property type="gene ID" value="GPUH_0000249201"/>
</dbReference>
<protein>
    <submittedName>
        <fullName evidence="3">DUF4316 domain-containing protein</fullName>
    </submittedName>
</protein>
<proteinExistence type="predicted"/>
<sequence length="104" mass="11812">MELLKQKEKITKIAEKDGEVIYEIPEIHVNDAENYGIKQDSLFAESWTEEQKNLPNSKVLKLMEEQKKEALRLEAAAKASKTKSVVIESDPQKIEINKLLAEGS</sequence>
<name>A0A183D196_9BILA</name>
<reference evidence="1 2" key="2">
    <citation type="submission" date="2018-11" db="EMBL/GenBank/DDBJ databases">
        <authorList>
            <consortium name="Pathogen Informatics"/>
        </authorList>
    </citation>
    <scope>NUCLEOTIDE SEQUENCE [LARGE SCALE GENOMIC DNA]</scope>
</reference>